<reference evidence="1 2" key="1">
    <citation type="journal article" date="2022" name="Plant J.">
        <title>Chromosome-level genome of Camellia lanceoleosa provides a valuable resource for understanding genome evolution and self-incompatibility.</title>
        <authorList>
            <person name="Gong W."/>
            <person name="Xiao S."/>
            <person name="Wang L."/>
            <person name="Liao Z."/>
            <person name="Chang Y."/>
            <person name="Mo W."/>
            <person name="Hu G."/>
            <person name="Li W."/>
            <person name="Zhao G."/>
            <person name="Zhu H."/>
            <person name="Hu X."/>
            <person name="Ji K."/>
            <person name="Xiang X."/>
            <person name="Song Q."/>
            <person name="Yuan D."/>
            <person name="Jin S."/>
            <person name="Zhang L."/>
        </authorList>
    </citation>
    <scope>NUCLEOTIDE SEQUENCE [LARGE SCALE GENOMIC DNA]</scope>
    <source>
        <strain evidence="1">SQ_2022a</strain>
    </source>
</reference>
<accession>A0ACC0FQ09</accession>
<name>A0ACC0FQ09_9ERIC</name>
<dbReference type="EMBL" id="CM045771">
    <property type="protein sequence ID" value="KAI7989511.1"/>
    <property type="molecule type" value="Genomic_DNA"/>
</dbReference>
<keyword evidence="2" id="KW-1185">Reference proteome</keyword>
<dbReference type="Proteomes" id="UP001060215">
    <property type="component" value="Chromosome 14"/>
</dbReference>
<protein>
    <submittedName>
        <fullName evidence="1">Uncharacterized protein</fullName>
    </submittedName>
</protein>
<sequence>METVIQHFSHEHHLKLCTAKKEGGVVCERCRLPILDQCAELLQDLVHPFHPQHCLKLHTKFPPNDDACRPSCNACGERCMGFTFYCSKSSCVFVMDINCVMLNIASPDHQCLRYSDQHIRHQHHLILCDNEKNSELFSSCCGRRDRKRSAYVCLQCSCLLHISCSELGKEIEHPFHPQHLLSLIRTSSANNGIRRVFFCNACGSRCIPITFCCSECLCLGQLLCFVDVDARQKHKRRRGWSSSSAQYNSTVYSPPSLNCLWLDKKTKFPRTCYACDLPFEEDSVVHVCLECGHLLHDSCPDLPQVISSPTPAHPPITLYSGPPHHVNLRSPFDFGPFTESCCRVFEASNTMEIQC</sequence>
<gene>
    <name evidence="1" type="ORF">LOK49_LG13G01538</name>
</gene>
<comment type="caution">
    <text evidence="1">The sequence shown here is derived from an EMBL/GenBank/DDBJ whole genome shotgun (WGS) entry which is preliminary data.</text>
</comment>
<evidence type="ECO:0000313" key="1">
    <source>
        <dbReference type="EMBL" id="KAI7989511.1"/>
    </source>
</evidence>
<evidence type="ECO:0000313" key="2">
    <source>
        <dbReference type="Proteomes" id="UP001060215"/>
    </source>
</evidence>
<proteinExistence type="predicted"/>
<organism evidence="1 2">
    <name type="scientific">Camellia lanceoleosa</name>
    <dbReference type="NCBI Taxonomy" id="1840588"/>
    <lineage>
        <taxon>Eukaryota</taxon>
        <taxon>Viridiplantae</taxon>
        <taxon>Streptophyta</taxon>
        <taxon>Embryophyta</taxon>
        <taxon>Tracheophyta</taxon>
        <taxon>Spermatophyta</taxon>
        <taxon>Magnoliopsida</taxon>
        <taxon>eudicotyledons</taxon>
        <taxon>Gunneridae</taxon>
        <taxon>Pentapetalae</taxon>
        <taxon>asterids</taxon>
        <taxon>Ericales</taxon>
        <taxon>Theaceae</taxon>
        <taxon>Camellia</taxon>
    </lineage>
</organism>